<evidence type="ECO:0000313" key="2">
    <source>
        <dbReference type="EMBL" id="TGN26175.1"/>
    </source>
</evidence>
<feature type="signal peptide" evidence="1">
    <location>
        <begin position="1"/>
        <end position="17"/>
    </location>
</feature>
<proteinExistence type="predicted"/>
<feature type="chain" id="PRO_5021390892" evidence="1">
    <location>
        <begin position="18"/>
        <end position="505"/>
    </location>
</feature>
<name>A0A4Z1BUX8_9FLAO</name>
<dbReference type="EMBL" id="SRPE01000008">
    <property type="protein sequence ID" value="TGN26175.1"/>
    <property type="molecule type" value="Genomic_DNA"/>
</dbReference>
<dbReference type="AlphaFoldDB" id="A0A4Z1BUX8"/>
<keyword evidence="3" id="KW-1185">Reference proteome</keyword>
<keyword evidence="1" id="KW-0732">Signal</keyword>
<evidence type="ECO:0000313" key="3">
    <source>
        <dbReference type="Proteomes" id="UP000297998"/>
    </source>
</evidence>
<dbReference type="SUPFAM" id="SSF49899">
    <property type="entry name" value="Concanavalin A-like lectins/glucanases"/>
    <property type="match status" value="1"/>
</dbReference>
<reference evidence="2 3" key="1">
    <citation type="submission" date="2019-03" db="EMBL/GenBank/DDBJ databases">
        <title>Empedobacter tilapiae sp. nov., isolated from an intestine of Nile tilapia Oreochromis niloticus.</title>
        <authorList>
            <person name="Kim Y.-O."/>
            <person name="Yoon J.-H."/>
        </authorList>
    </citation>
    <scope>NUCLEOTIDE SEQUENCE [LARGE SCALE GENOMIC DNA]</scope>
    <source>
        <strain evidence="2 3">MRS2</strain>
    </source>
</reference>
<organism evidence="2 3">
    <name type="scientific">Empedobacter tilapiae</name>
    <dbReference type="NCBI Taxonomy" id="2491114"/>
    <lineage>
        <taxon>Bacteria</taxon>
        <taxon>Pseudomonadati</taxon>
        <taxon>Bacteroidota</taxon>
        <taxon>Flavobacteriia</taxon>
        <taxon>Flavobacteriales</taxon>
        <taxon>Weeksellaceae</taxon>
        <taxon>Empedobacter</taxon>
    </lineage>
</organism>
<dbReference type="OrthoDB" id="5726170at2"/>
<dbReference type="Proteomes" id="UP000297998">
    <property type="component" value="Unassembled WGS sequence"/>
</dbReference>
<accession>A0A4Z1BUX8</accession>
<evidence type="ECO:0000256" key="1">
    <source>
        <dbReference type="SAM" id="SignalP"/>
    </source>
</evidence>
<dbReference type="InterPro" id="IPR013320">
    <property type="entry name" value="ConA-like_dom_sf"/>
</dbReference>
<gene>
    <name evidence="2" type="ORF">E4J94_11760</name>
</gene>
<protein>
    <submittedName>
        <fullName evidence="2">Uncharacterized protein</fullName>
    </submittedName>
</protein>
<dbReference type="GO" id="GO:0004553">
    <property type="term" value="F:hydrolase activity, hydrolyzing O-glycosyl compounds"/>
    <property type="evidence" value="ECO:0007669"/>
    <property type="project" value="UniProtKB-ARBA"/>
</dbReference>
<sequence>MYSVLAFLFGSSSLLYAQNETGTGFPYFVDFTKGSQPKEAYKPVVPGAVNNATFTKDGLKLTDAIKSSFGAILLSDQIFKNDEGIKFEFEYVSYNGTKFDGSRGDGFSIFLIDGDIPKEQLNIGANGAGLGYSYNAATNKKYTTEGLRGAFLGIGFDEFGNFKKQFYQSEENRNGISNYPKIEYNSHITLRGKRDTQYRGYPVLYTVSTTASKNSSNRVASLDVNTGKFKYEKNDTFDSFSVDIDGSKIPLNEEDPNYRKAFVTLEPSQLGGYNITVKVKAGNTLHTVIENYYYPIQLTYEDNSVKPSVFRKLDTSPPKKLRIGFAGSTGAATNIHLLKNLGVSKAYAAEATDDLYTTCKNKSITTTPLDNDIAYSILPYGKAAVIDGEVVKGNEYIDYKSFRFLTKEGESIPNNPNYTYTSEEGTWAYNINTGELKFTPVSNFEGIAYLRYDIKGGGRDGNEVPFNQEDYRSFPALIQVQVINDKTCSKSFIISNQNVTSKIIK</sequence>
<comment type="caution">
    <text evidence="2">The sequence shown here is derived from an EMBL/GenBank/DDBJ whole genome shotgun (WGS) entry which is preliminary data.</text>
</comment>
<dbReference type="GO" id="GO:0005975">
    <property type="term" value="P:carbohydrate metabolic process"/>
    <property type="evidence" value="ECO:0007669"/>
    <property type="project" value="UniProtKB-ARBA"/>
</dbReference>
<dbReference type="Gene3D" id="2.60.120.200">
    <property type="match status" value="1"/>
</dbReference>